<gene>
    <name evidence="1" type="ORF">EHRUM2_08320</name>
    <name evidence="2" type="ORF">EHRUM3_09960</name>
</gene>
<evidence type="ECO:0000313" key="3">
    <source>
        <dbReference type="Proteomes" id="UP000092677"/>
    </source>
</evidence>
<accession>A0A170TCP4</accession>
<dbReference type="EMBL" id="BDDL01000092">
    <property type="protein sequence ID" value="GAT77605.1"/>
    <property type="molecule type" value="Genomic_DNA"/>
</dbReference>
<proteinExistence type="predicted"/>
<dbReference type="Proteomes" id="UP000092731">
    <property type="component" value="Unassembled WGS sequence"/>
</dbReference>
<reference evidence="2" key="1">
    <citation type="journal article" date="2016" name="Genome Announc.">
        <title>Draft Genome Sequences of Three Strains of Ehrlichia ruminantium, a Tick-Borne Pathogen of Ruminants, Isolated from Zimbabwe, The Gambia, and Ghana.</title>
        <authorList>
            <person name="Nakao R."/>
            <person name="Jongejan F."/>
            <person name="Sugimoto C."/>
        </authorList>
    </citation>
    <scope>NUCLEOTIDE SEQUENCE</scope>
    <source>
        <strain evidence="1">Kerr Seringe</strain>
        <strain evidence="2">Pokoase 417</strain>
    </source>
</reference>
<sequence length="266" mass="30481">MLHLSNNTLYTDYYKLTIDKKFQYEDLSILVDSLIHSFESSFDILLSKLDLFSCTNIIGKDMINRTRLSVNKFICTSLKPILRLNSKILYNSYRQLAITHRRECGDLGVLADSLIQLVEKSCDILNKPGLFSNVHIRDKEINRIRLSASVIILEWSNAITTLISRGVPNNTANLNMFKNLLITINLSLYIINSSCKLLMQHTSCSLRDQLLVASVVDCMEYFANLVNKRITSKVKRYISILSTSVDDVSVVELFNRRNNIIDRMLC</sequence>
<evidence type="ECO:0000313" key="2">
    <source>
        <dbReference type="EMBL" id="GAT78766.1"/>
    </source>
</evidence>
<reference evidence="3 4" key="2">
    <citation type="submission" date="2016-05" db="EMBL/GenBank/DDBJ databases">
        <title>Draft genome sequences of four strains of Ehrlichia ruminantium, a tick-borne pathogen of ruminants, isolated from Zimbabwe, The Gambia and Ghana.</title>
        <authorList>
            <person name="Nakao R."/>
            <person name="Jongejan F."/>
            <person name="Sugimoto C."/>
        </authorList>
    </citation>
    <scope>NUCLEOTIDE SEQUENCE [LARGE SCALE GENOMIC DNA]</scope>
    <source>
        <strain evidence="3">Kerr Seringe</strain>
        <strain evidence="4">Pokoase 417</strain>
    </source>
</reference>
<evidence type="ECO:0000313" key="1">
    <source>
        <dbReference type="EMBL" id="GAT77605.1"/>
    </source>
</evidence>
<dbReference type="AlphaFoldDB" id="A0A170TCP4"/>
<evidence type="ECO:0000313" key="4">
    <source>
        <dbReference type="Proteomes" id="UP000092731"/>
    </source>
</evidence>
<organism evidence="2 4">
    <name type="scientific">Ehrlichia ruminantium</name>
    <name type="common">heartwater rickettsia</name>
    <name type="synonym">Cowdria ruminantium</name>
    <dbReference type="NCBI Taxonomy" id="779"/>
    <lineage>
        <taxon>Bacteria</taxon>
        <taxon>Pseudomonadati</taxon>
        <taxon>Pseudomonadota</taxon>
        <taxon>Alphaproteobacteria</taxon>
        <taxon>Rickettsiales</taxon>
        <taxon>Anaplasmataceae</taxon>
        <taxon>Ehrlichia</taxon>
    </lineage>
</organism>
<dbReference type="EMBL" id="BDDM01000309">
    <property type="protein sequence ID" value="GAT78766.1"/>
    <property type="molecule type" value="Genomic_DNA"/>
</dbReference>
<comment type="caution">
    <text evidence="2">The sequence shown here is derived from an EMBL/GenBank/DDBJ whole genome shotgun (WGS) entry which is preliminary data.</text>
</comment>
<dbReference type="RefSeq" id="WP_236717415.1">
    <property type="nucleotide sequence ID" value="NZ_BDDM01000309.1"/>
</dbReference>
<name>A0A170TCP4_EHRRU</name>
<dbReference type="Proteomes" id="UP000092677">
    <property type="component" value="Unassembled WGS sequence"/>
</dbReference>
<protein>
    <submittedName>
        <fullName evidence="2">Uncharacterized protein</fullName>
    </submittedName>
</protein>